<proteinExistence type="inferred from homology"/>
<dbReference type="Pfam" id="PF00496">
    <property type="entry name" value="SBP_bac_5"/>
    <property type="match status" value="1"/>
</dbReference>
<evidence type="ECO:0000256" key="3">
    <source>
        <dbReference type="ARBA" id="ARBA00022448"/>
    </source>
</evidence>
<dbReference type="PANTHER" id="PTHR30290">
    <property type="entry name" value="PERIPLASMIC BINDING COMPONENT OF ABC TRANSPORTER"/>
    <property type="match status" value="1"/>
</dbReference>
<organism evidence="6">
    <name type="scientific">freshwater metagenome</name>
    <dbReference type="NCBI Taxonomy" id="449393"/>
    <lineage>
        <taxon>unclassified sequences</taxon>
        <taxon>metagenomes</taxon>
        <taxon>ecological metagenomes</taxon>
    </lineage>
</organism>
<name>A0A6J7C976_9ZZZZ</name>
<evidence type="ECO:0000256" key="1">
    <source>
        <dbReference type="ARBA" id="ARBA00004196"/>
    </source>
</evidence>
<keyword evidence="4" id="KW-0732">Signal</keyword>
<accession>A0A6J7C976</accession>
<evidence type="ECO:0000256" key="4">
    <source>
        <dbReference type="ARBA" id="ARBA00022729"/>
    </source>
</evidence>
<dbReference type="InterPro" id="IPR039424">
    <property type="entry name" value="SBP_5"/>
</dbReference>
<comment type="similarity">
    <text evidence="2">Belongs to the bacterial solute-binding protein 5 family.</text>
</comment>
<dbReference type="GO" id="GO:0030313">
    <property type="term" value="C:cell envelope"/>
    <property type="evidence" value="ECO:0007669"/>
    <property type="project" value="UniProtKB-SubCell"/>
</dbReference>
<dbReference type="PIRSF" id="PIRSF002741">
    <property type="entry name" value="MppA"/>
    <property type="match status" value="1"/>
</dbReference>
<dbReference type="GO" id="GO:1904680">
    <property type="term" value="F:peptide transmembrane transporter activity"/>
    <property type="evidence" value="ECO:0007669"/>
    <property type="project" value="TreeGrafter"/>
</dbReference>
<reference evidence="6" key="1">
    <citation type="submission" date="2020-05" db="EMBL/GenBank/DDBJ databases">
        <authorList>
            <person name="Chiriac C."/>
            <person name="Salcher M."/>
            <person name="Ghai R."/>
            <person name="Kavagutti S V."/>
        </authorList>
    </citation>
    <scope>NUCLEOTIDE SEQUENCE</scope>
</reference>
<gene>
    <name evidence="6" type="ORF">UFOPK3288_00963</name>
</gene>
<evidence type="ECO:0000259" key="5">
    <source>
        <dbReference type="Pfam" id="PF00496"/>
    </source>
</evidence>
<dbReference type="InterPro" id="IPR000914">
    <property type="entry name" value="SBP_5_dom"/>
</dbReference>
<dbReference type="GO" id="GO:0042597">
    <property type="term" value="C:periplasmic space"/>
    <property type="evidence" value="ECO:0007669"/>
    <property type="project" value="UniProtKB-ARBA"/>
</dbReference>
<protein>
    <submittedName>
        <fullName evidence="6">Unannotated protein</fullName>
    </submittedName>
</protein>
<dbReference type="Gene3D" id="3.40.190.10">
    <property type="entry name" value="Periplasmic binding protein-like II"/>
    <property type="match status" value="1"/>
</dbReference>
<evidence type="ECO:0000256" key="2">
    <source>
        <dbReference type="ARBA" id="ARBA00005695"/>
    </source>
</evidence>
<dbReference type="GO" id="GO:0043190">
    <property type="term" value="C:ATP-binding cassette (ABC) transporter complex"/>
    <property type="evidence" value="ECO:0007669"/>
    <property type="project" value="InterPro"/>
</dbReference>
<dbReference type="InterPro" id="IPR030678">
    <property type="entry name" value="Peptide/Ni-bd"/>
</dbReference>
<evidence type="ECO:0000313" key="6">
    <source>
        <dbReference type="EMBL" id="CAB4854732.1"/>
    </source>
</evidence>
<dbReference type="GO" id="GO:0015833">
    <property type="term" value="P:peptide transport"/>
    <property type="evidence" value="ECO:0007669"/>
    <property type="project" value="TreeGrafter"/>
</dbReference>
<dbReference type="CDD" id="cd00995">
    <property type="entry name" value="PBP2_NikA_DppA_OppA_like"/>
    <property type="match status" value="1"/>
</dbReference>
<keyword evidence="3" id="KW-0813">Transport</keyword>
<dbReference type="PANTHER" id="PTHR30290:SF10">
    <property type="entry name" value="PERIPLASMIC OLIGOPEPTIDE-BINDING PROTEIN-RELATED"/>
    <property type="match status" value="1"/>
</dbReference>
<dbReference type="SUPFAM" id="SSF53850">
    <property type="entry name" value="Periplasmic binding protein-like II"/>
    <property type="match status" value="1"/>
</dbReference>
<dbReference type="Gene3D" id="3.10.105.10">
    <property type="entry name" value="Dipeptide-binding Protein, Domain 3"/>
    <property type="match status" value="1"/>
</dbReference>
<comment type="subcellular location">
    <subcellularLocation>
        <location evidence="1">Cell envelope</location>
    </subcellularLocation>
</comment>
<sequence>MGIVECRQETKELEMKLSIRSKALRPLLALGLGAALTIVPIGVSANSAHAASNGGVLKIAFSSDPSTFDPQVCYDATCWDNMEMLFNRLYDYSPGGTDLLPQAAVSMPTISKNKLTYTVNLRAGMKFADGKPVTATDVAYTFSRICDPATKSPVVSFWNAVKGCEEFAKSPVGTVSGISVKSATQLTITLVQPNSAFVYVMAMPHASIIPQGTGSQQALKPLGSGPFKFVSFTPGQSIILTKNSSYWNTGHPLLEGVNEALGVSPEVQLLQLQKGDLDLMGDKLPNSSFLSVINDKKLAAQISHRVGLSTYFLTLNTKMKPFDNPLVREAVSYAIDRSALLRAVNDQGDPATGFIPPGVTGYVKTSMVNGLNVAKAKSLLAKAGFAKGFTTDLYSWNTQPWTNLDAVIQQQLAAIGIKINIKAVQMSTFFAAAATPGKTPMTLTFWIADYPDGSDFFQALLGCASAIPGGQNYPFYCNKKFDDTVNAGLANASQVESYYERAAKMMQKDNPVIPLYFGKNTTVFGSNVGNFVENPIWGYMISNYSLKG</sequence>
<dbReference type="EMBL" id="CAFBLC010000030">
    <property type="protein sequence ID" value="CAB4854732.1"/>
    <property type="molecule type" value="Genomic_DNA"/>
</dbReference>
<dbReference type="AlphaFoldDB" id="A0A6J7C976"/>
<feature type="domain" description="Solute-binding protein family 5" evidence="5">
    <location>
        <begin position="100"/>
        <end position="464"/>
    </location>
</feature>